<feature type="signal peptide" evidence="2">
    <location>
        <begin position="1"/>
        <end position="23"/>
    </location>
</feature>
<keyword evidence="1" id="KW-0472">Membrane</keyword>
<feature type="chain" id="PRO_5018275729" evidence="2">
    <location>
        <begin position="24"/>
        <end position="274"/>
    </location>
</feature>
<feature type="transmembrane region" description="Helical" evidence="1">
    <location>
        <begin position="74"/>
        <end position="93"/>
    </location>
</feature>
<feature type="transmembrane region" description="Helical" evidence="1">
    <location>
        <begin position="105"/>
        <end position="123"/>
    </location>
</feature>
<dbReference type="OrthoDB" id="665483at2759"/>
<gene>
    <name evidence="3" type="ORF">C2845_PM08G23570</name>
</gene>
<evidence type="ECO:0000313" key="3">
    <source>
        <dbReference type="EMBL" id="RLM93651.1"/>
    </source>
</evidence>
<feature type="transmembrane region" description="Helical" evidence="1">
    <location>
        <begin position="135"/>
        <end position="160"/>
    </location>
</feature>
<feature type="transmembrane region" description="Helical" evidence="1">
    <location>
        <begin position="217"/>
        <end position="243"/>
    </location>
</feature>
<sequence>MALWRVMFLLVVLLAVKVQYVSCPGDRWLRTATLASHLDTSAPAPQPDRSDICGNHTVSCKPAESSAAKAVVDFNSAVSSFFFIVPMIRVLRLEHNSRTESDTQFWWYLCCGSSGYTIWIYYFCDCSSFHQAAIFPIYMVSILGAIVHLILLLLATYLTFGVRDKRPIPLVLVPGSSFIIATLLWVSGLDWIGWLGFSLTALSHCFRLGATNYQDDFTFWIFDASIPIWLVNAIISTVTSYVIGVVRGVEVYLWCSRGIARVLSKIEGETKNDV</sequence>
<organism evidence="3 4">
    <name type="scientific">Panicum miliaceum</name>
    <name type="common">Proso millet</name>
    <name type="synonym">Broomcorn millet</name>
    <dbReference type="NCBI Taxonomy" id="4540"/>
    <lineage>
        <taxon>Eukaryota</taxon>
        <taxon>Viridiplantae</taxon>
        <taxon>Streptophyta</taxon>
        <taxon>Embryophyta</taxon>
        <taxon>Tracheophyta</taxon>
        <taxon>Spermatophyta</taxon>
        <taxon>Magnoliopsida</taxon>
        <taxon>Liliopsida</taxon>
        <taxon>Poales</taxon>
        <taxon>Poaceae</taxon>
        <taxon>PACMAD clade</taxon>
        <taxon>Panicoideae</taxon>
        <taxon>Panicodae</taxon>
        <taxon>Paniceae</taxon>
        <taxon>Panicinae</taxon>
        <taxon>Panicum</taxon>
        <taxon>Panicum sect. Panicum</taxon>
    </lineage>
</organism>
<reference evidence="4" key="1">
    <citation type="journal article" date="2019" name="Nat. Commun.">
        <title>The genome of broomcorn millet.</title>
        <authorList>
            <person name="Zou C."/>
            <person name="Miki D."/>
            <person name="Li D."/>
            <person name="Tang Q."/>
            <person name="Xiao L."/>
            <person name="Rajput S."/>
            <person name="Deng P."/>
            <person name="Jia W."/>
            <person name="Huang R."/>
            <person name="Zhang M."/>
            <person name="Sun Y."/>
            <person name="Hu J."/>
            <person name="Fu X."/>
            <person name="Schnable P.S."/>
            <person name="Li F."/>
            <person name="Zhang H."/>
            <person name="Feng B."/>
            <person name="Zhu X."/>
            <person name="Liu R."/>
            <person name="Schnable J.C."/>
            <person name="Zhu J.-K."/>
            <person name="Zhang H."/>
        </authorList>
    </citation>
    <scope>NUCLEOTIDE SEQUENCE [LARGE SCALE GENOMIC DNA]</scope>
</reference>
<comment type="caution">
    <text evidence="3">The sequence shown here is derived from an EMBL/GenBank/DDBJ whole genome shotgun (WGS) entry which is preliminary data.</text>
</comment>
<keyword evidence="4" id="KW-1185">Reference proteome</keyword>
<keyword evidence="2" id="KW-0732">Signal</keyword>
<dbReference type="Proteomes" id="UP000275267">
    <property type="component" value="Unassembled WGS sequence"/>
</dbReference>
<feature type="transmembrane region" description="Helical" evidence="1">
    <location>
        <begin position="167"/>
        <end position="185"/>
    </location>
</feature>
<protein>
    <submittedName>
        <fullName evidence="3">Uncharacterized protein</fullName>
    </submittedName>
</protein>
<keyword evidence="1" id="KW-0812">Transmembrane</keyword>
<name>A0A3L6R2R4_PANMI</name>
<evidence type="ECO:0000256" key="2">
    <source>
        <dbReference type="SAM" id="SignalP"/>
    </source>
</evidence>
<evidence type="ECO:0000313" key="4">
    <source>
        <dbReference type="Proteomes" id="UP000275267"/>
    </source>
</evidence>
<dbReference type="AlphaFoldDB" id="A0A3L6R2R4"/>
<dbReference type="EMBL" id="PQIB02000010">
    <property type="protein sequence ID" value="RLM93651.1"/>
    <property type="molecule type" value="Genomic_DNA"/>
</dbReference>
<evidence type="ECO:0000256" key="1">
    <source>
        <dbReference type="SAM" id="Phobius"/>
    </source>
</evidence>
<accession>A0A3L6R2R4</accession>
<keyword evidence="1" id="KW-1133">Transmembrane helix</keyword>
<proteinExistence type="predicted"/>